<evidence type="ECO:0000259" key="2">
    <source>
        <dbReference type="Pfam" id="PF00248"/>
    </source>
</evidence>
<dbReference type="STRING" id="1391654.AKJ09_09543"/>
<dbReference type="InterPro" id="IPR036812">
    <property type="entry name" value="NAD(P)_OxRdtase_dom_sf"/>
</dbReference>
<protein>
    <submittedName>
        <fullName evidence="3">Oxidoreductase</fullName>
    </submittedName>
</protein>
<accession>A0A0K1QBT2</accession>
<dbReference type="SUPFAM" id="SSF51430">
    <property type="entry name" value="NAD(P)-linked oxidoreductase"/>
    <property type="match status" value="1"/>
</dbReference>
<dbReference type="Pfam" id="PF00248">
    <property type="entry name" value="Aldo_ket_red"/>
    <property type="match status" value="1"/>
</dbReference>
<dbReference type="KEGG" id="llu:AKJ09_09543"/>
<keyword evidence="1" id="KW-0560">Oxidoreductase</keyword>
<name>A0A0K1QBT2_9BACT</name>
<proteinExistence type="predicted"/>
<evidence type="ECO:0000313" key="3">
    <source>
        <dbReference type="EMBL" id="AKV02880.1"/>
    </source>
</evidence>
<evidence type="ECO:0000313" key="4">
    <source>
        <dbReference type="Proteomes" id="UP000064967"/>
    </source>
</evidence>
<dbReference type="PATRIC" id="fig|1391654.3.peg.9668"/>
<dbReference type="AlphaFoldDB" id="A0A0K1QBT2"/>
<dbReference type="Proteomes" id="UP000064967">
    <property type="component" value="Chromosome"/>
</dbReference>
<reference evidence="3 4" key="1">
    <citation type="submission" date="2015-08" db="EMBL/GenBank/DDBJ databases">
        <authorList>
            <person name="Babu N.S."/>
            <person name="Beckwith C.J."/>
            <person name="Beseler K.G."/>
            <person name="Brison A."/>
            <person name="Carone J.V."/>
            <person name="Caskin T.P."/>
            <person name="Diamond M."/>
            <person name="Durham M.E."/>
            <person name="Foxe J.M."/>
            <person name="Go M."/>
            <person name="Henderson B.A."/>
            <person name="Jones I.B."/>
            <person name="McGettigan J.A."/>
            <person name="Micheletti S.J."/>
            <person name="Nasrallah M.E."/>
            <person name="Ortiz D."/>
            <person name="Piller C.R."/>
            <person name="Privatt S.R."/>
            <person name="Schneider S.L."/>
            <person name="Sharp S."/>
            <person name="Smith T.C."/>
            <person name="Stanton J.D."/>
            <person name="Ullery H.E."/>
            <person name="Wilson R.J."/>
            <person name="Serrano M.G."/>
            <person name="Buck G."/>
            <person name="Lee V."/>
            <person name="Wang Y."/>
            <person name="Carvalho R."/>
            <person name="Voegtly L."/>
            <person name="Shi R."/>
            <person name="Duckworth R."/>
            <person name="Johnson A."/>
            <person name="Loviza R."/>
            <person name="Walstead R."/>
            <person name="Shah Z."/>
            <person name="Kiflezghi M."/>
            <person name="Wade K."/>
            <person name="Ball S.L."/>
            <person name="Bradley K.W."/>
            <person name="Asai D.J."/>
            <person name="Bowman C.A."/>
            <person name="Russell D.A."/>
            <person name="Pope W.H."/>
            <person name="Jacobs-Sera D."/>
            <person name="Hendrix R.W."/>
            <person name="Hatfull G.F."/>
        </authorList>
    </citation>
    <scope>NUCLEOTIDE SEQUENCE [LARGE SCALE GENOMIC DNA]</scope>
    <source>
        <strain evidence="3 4">DSM 27648</strain>
    </source>
</reference>
<dbReference type="PANTHER" id="PTHR43364:SF4">
    <property type="entry name" value="NAD(P)-LINKED OXIDOREDUCTASE SUPERFAMILY PROTEIN"/>
    <property type="match status" value="1"/>
</dbReference>
<dbReference type="PANTHER" id="PTHR43364">
    <property type="entry name" value="NADH-SPECIFIC METHYLGLYOXAL REDUCTASE-RELATED"/>
    <property type="match status" value="1"/>
</dbReference>
<dbReference type="GO" id="GO:0016491">
    <property type="term" value="F:oxidoreductase activity"/>
    <property type="evidence" value="ECO:0007669"/>
    <property type="project" value="UniProtKB-KW"/>
</dbReference>
<sequence>MTFGESATFMKGVTSSDDEARRVFDRALEHGVNLIDTANVYSEGRSEELVGQWSAGKRHKVLIATKCRFPVGFGLMEKPGPHDMGLSRKHIVAACEQSLSRLKTDFIDLYQVHMQDTTVRIDETLRALDDLVTAGKVRYVGCSNYTGYRLMESLWSAEKNRTHRYESVQLQWSLLERGAEREVVPVCREYKLGVLVWSPLASGFLTGKYRRGQAPPAGARLAEWKDTMARLGQERSYDLLDRLAVVAQRREASSAQVALAWLLAKPTVSSVILGARTIAQLDDNLRAIDVKLTPEDVKELDEASAPDWAYPYAFIGRQQVW</sequence>
<organism evidence="3 4">
    <name type="scientific">Labilithrix luteola</name>
    <dbReference type="NCBI Taxonomy" id="1391654"/>
    <lineage>
        <taxon>Bacteria</taxon>
        <taxon>Pseudomonadati</taxon>
        <taxon>Myxococcota</taxon>
        <taxon>Polyangia</taxon>
        <taxon>Polyangiales</taxon>
        <taxon>Labilitrichaceae</taxon>
        <taxon>Labilithrix</taxon>
    </lineage>
</organism>
<dbReference type="InterPro" id="IPR023210">
    <property type="entry name" value="NADP_OxRdtase_dom"/>
</dbReference>
<dbReference type="EMBL" id="CP012333">
    <property type="protein sequence ID" value="AKV02880.1"/>
    <property type="molecule type" value="Genomic_DNA"/>
</dbReference>
<dbReference type="FunFam" id="3.20.20.100:FF:000004">
    <property type="entry name" value="Oxidoreductase, aldo/keto reductase"/>
    <property type="match status" value="1"/>
</dbReference>
<evidence type="ECO:0000256" key="1">
    <source>
        <dbReference type="ARBA" id="ARBA00023002"/>
    </source>
</evidence>
<dbReference type="GO" id="GO:0005829">
    <property type="term" value="C:cytosol"/>
    <property type="evidence" value="ECO:0007669"/>
    <property type="project" value="UniProtKB-ARBA"/>
</dbReference>
<dbReference type="InterPro" id="IPR050523">
    <property type="entry name" value="AKR_Detox_Biosynth"/>
</dbReference>
<dbReference type="Gene3D" id="3.20.20.100">
    <property type="entry name" value="NADP-dependent oxidoreductase domain"/>
    <property type="match status" value="1"/>
</dbReference>
<feature type="domain" description="NADP-dependent oxidoreductase" evidence="2">
    <location>
        <begin position="2"/>
        <end position="304"/>
    </location>
</feature>
<gene>
    <name evidence="3" type="ORF">AKJ09_09543</name>
</gene>
<keyword evidence="4" id="KW-1185">Reference proteome</keyword>